<feature type="transmembrane region" description="Helical" evidence="1">
    <location>
        <begin position="50"/>
        <end position="75"/>
    </location>
</feature>
<feature type="transmembrane region" description="Helical" evidence="1">
    <location>
        <begin position="21"/>
        <end position="44"/>
    </location>
</feature>
<proteinExistence type="predicted"/>
<organism evidence="2 3">
    <name type="scientific">Hoeflea algicola</name>
    <dbReference type="NCBI Taxonomy" id="2983763"/>
    <lineage>
        <taxon>Bacteria</taxon>
        <taxon>Pseudomonadati</taxon>
        <taxon>Pseudomonadota</taxon>
        <taxon>Alphaproteobacteria</taxon>
        <taxon>Hyphomicrobiales</taxon>
        <taxon>Rhizobiaceae</taxon>
        <taxon>Hoeflea</taxon>
    </lineage>
</organism>
<accession>A0ABT3Z7B8</accession>
<dbReference type="Proteomes" id="UP001073227">
    <property type="component" value="Unassembled WGS sequence"/>
</dbReference>
<name>A0ABT3Z7B8_9HYPH</name>
<evidence type="ECO:0000256" key="1">
    <source>
        <dbReference type="SAM" id="Phobius"/>
    </source>
</evidence>
<keyword evidence="3" id="KW-1185">Reference proteome</keyword>
<evidence type="ECO:0000313" key="3">
    <source>
        <dbReference type="Proteomes" id="UP001073227"/>
    </source>
</evidence>
<protein>
    <submittedName>
        <fullName evidence="2">Uncharacterized protein</fullName>
    </submittedName>
</protein>
<keyword evidence="1" id="KW-0812">Transmembrane</keyword>
<gene>
    <name evidence="2" type="ORF">OEG84_08065</name>
</gene>
<comment type="caution">
    <text evidence="2">The sequence shown here is derived from an EMBL/GenBank/DDBJ whole genome shotgun (WGS) entry which is preliminary data.</text>
</comment>
<reference evidence="2" key="1">
    <citation type="submission" date="2022-10" db="EMBL/GenBank/DDBJ databases">
        <title>Hoeflea sp. G2-23, isolated from marine algae.</title>
        <authorList>
            <person name="Kristyanto S."/>
            <person name="Kim J.M."/>
            <person name="Jeon C.O."/>
        </authorList>
    </citation>
    <scope>NUCLEOTIDE SEQUENCE</scope>
    <source>
        <strain evidence="2">G2-23</strain>
    </source>
</reference>
<evidence type="ECO:0000313" key="2">
    <source>
        <dbReference type="EMBL" id="MCY0147671.1"/>
    </source>
</evidence>
<keyword evidence="1" id="KW-1133">Transmembrane helix</keyword>
<keyword evidence="1" id="KW-0472">Membrane</keyword>
<dbReference type="RefSeq" id="WP_267653269.1">
    <property type="nucleotide sequence ID" value="NZ_JAOVZR010000001.1"/>
</dbReference>
<dbReference type="EMBL" id="JAOVZR010000001">
    <property type="protein sequence ID" value="MCY0147671.1"/>
    <property type="molecule type" value="Genomic_DNA"/>
</dbReference>
<feature type="transmembrane region" description="Helical" evidence="1">
    <location>
        <begin position="109"/>
        <end position="125"/>
    </location>
</feature>
<sequence length="130" mass="13453">MNLVSGFATGKARQIRRDAMLMAFVGLMAWLASAALLGAFAVWIAETYGLIAGLLSAAGLAILLAAFALIVRAVLRMRARRQQRHTLSSSAATLGVVTASSLVTRHKGVAIVAGLALGALAAYAARSDDD</sequence>